<reference evidence="4" key="1">
    <citation type="submission" date="2013-07" db="EMBL/GenBank/DDBJ databases">
        <title>The Genome Sequence of Cryptococcus pinus CBS10737.</title>
        <authorList>
            <consortium name="The Broad Institute Genome Sequencing Platform"/>
            <person name="Cuomo C."/>
            <person name="Litvintseva A."/>
            <person name="Chen Y."/>
            <person name="Heitman J."/>
            <person name="Sun S."/>
            <person name="Springer D."/>
            <person name="Dromer F."/>
            <person name="Young S.K."/>
            <person name="Zeng Q."/>
            <person name="Gargeya S."/>
            <person name="Fitzgerald M."/>
            <person name="Abouelleil A."/>
            <person name="Alvarado L."/>
            <person name="Berlin A.M."/>
            <person name="Chapman S.B."/>
            <person name="Dewar J."/>
            <person name="Goldberg J."/>
            <person name="Griggs A."/>
            <person name="Gujja S."/>
            <person name="Hansen M."/>
            <person name="Howarth C."/>
            <person name="Imamovic A."/>
            <person name="Larimer J."/>
            <person name="McCowan C."/>
            <person name="Murphy C."/>
            <person name="Pearson M."/>
            <person name="Priest M."/>
            <person name="Roberts A."/>
            <person name="Saif S."/>
            <person name="Shea T."/>
            <person name="Sykes S."/>
            <person name="Wortman J."/>
            <person name="Nusbaum C."/>
            <person name="Birren B."/>
        </authorList>
    </citation>
    <scope>NUCLEOTIDE SEQUENCE [LARGE SCALE GENOMIC DNA]</scope>
    <source>
        <strain evidence="4">CBS 10737</strain>
    </source>
</reference>
<reference evidence="4" key="3">
    <citation type="submission" date="2016-07" db="EMBL/GenBank/DDBJ databases">
        <title>Evolution of pathogenesis and genome organization in the Tremellales.</title>
        <authorList>
            <person name="Cuomo C."/>
            <person name="Litvintseva A."/>
            <person name="Heitman J."/>
            <person name="Chen Y."/>
            <person name="Sun S."/>
            <person name="Springer D."/>
            <person name="Dromer F."/>
            <person name="Young S."/>
            <person name="Zeng Q."/>
            <person name="Chapman S."/>
            <person name="Gujja S."/>
            <person name="Saif S."/>
            <person name="Birren B."/>
        </authorList>
    </citation>
    <scope>NUCLEOTIDE SEQUENCE</scope>
    <source>
        <strain evidence="4">CBS 10737</strain>
    </source>
</reference>
<evidence type="ECO:0000313" key="4">
    <source>
        <dbReference type="EMBL" id="OCF48561.1"/>
    </source>
</evidence>
<dbReference type="EMBL" id="KI894013">
    <property type="protein sequence ID" value="OCF48561.1"/>
    <property type="molecule type" value="Genomic_DNA"/>
</dbReference>
<accession>A0A1B9HZ97</accession>
<dbReference type="SUPFAM" id="SSF50475">
    <property type="entry name" value="FMN-binding split barrel"/>
    <property type="match status" value="1"/>
</dbReference>
<dbReference type="Gene3D" id="2.30.110.10">
    <property type="entry name" value="Electron Transport, Fmn-binding Protein, Chain A"/>
    <property type="match status" value="2"/>
</dbReference>
<dbReference type="GO" id="GO:0042602">
    <property type="term" value="F:riboflavin reductase (NADPH) activity"/>
    <property type="evidence" value="ECO:0007669"/>
    <property type="project" value="TreeGrafter"/>
</dbReference>
<reference evidence="5" key="4">
    <citation type="submission" date="2024-02" db="EMBL/GenBank/DDBJ databases">
        <title>Comparative genomics of Cryptococcus and Kwoniella reveals pathogenesis evolution and contrasting modes of karyotype evolution via chromosome fusion or intercentromeric recombination.</title>
        <authorList>
            <person name="Coelho M.A."/>
            <person name="David-Palma M."/>
            <person name="Shea T."/>
            <person name="Bowers K."/>
            <person name="McGinley-Smith S."/>
            <person name="Mohammad A.W."/>
            <person name="Gnirke A."/>
            <person name="Yurkov A.M."/>
            <person name="Nowrousian M."/>
            <person name="Sun S."/>
            <person name="Cuomo C.A."/>
            <person name="Heitman J."/>
        </authorList>
    </citation>
    <scope>NUCLEOTIDE SEQUENCE</scope>
    <source>
        <strain evidence="5">CBS 10737</strain>
    </source>
</reference>
<evidence type="ECO:0000259" key="3">
    <source>
        <dbReference type="Pfam" id="PF01613"/>
    </source>
</evidence>
<dbReference type="KEGG" id="kpin:30173709"/>
<dbReference type="GO" id="GO:0010181">
    <property type="term" value="F:FMN binding"/>
    <property type="evidence" value="ECO:0007669"/>
    <property type="project" value="InterPro"/>
</dbReference>
<dbReference type="STRING" id="1296096.A0A1B9HZ97"/>
<feature type="domain" description="Flavin reductase like" evidence="3">
    <location>
        <begin position="195"/>
        <end position="346"/>
    </location>
</feature>
<feature type="region of interest" description="Disordered" evidence="2">
    <location>
        <begin position="284"/>
        <end position="308"/>
    </location>
</feature>
<dbReference type="Proteomes" id="UP000094020">
    <property type="component" value="Chromosome 10"/>
</dbReference>
<keyword evidence="1" id="KW-0560">Oxidoreductase</keyword>
<dbReference type="InterPro" id="IPR050268">
    <property type="entry name" value="NADH-dep_flavin_reductase"/>
</dbReference>
<dbReference type="OrthoDB" id="2015405at2759"/>
<gene>
    <name evidence="4" type="ORF">I206_05340</name>
    <name evidence="5" type="ORF">I206_107116</name>
</gene>
<dbReference type="InterPro" id="IPR012349">
    <property type="entry name" value="Split_barrel_FMN-bd"/>
</dbReference>
<dbReference type="AlphaFoldDB" id="A0A1B9HZ97"/>
<proteinExistence type="predicted"/>
<dbReference type="RefSeq" id="XP_019009780.1">
    <property type="nucleotide sequence ID" value="XM_019157062.1"/>
</dbReference>
<sequence length="350" mass="39682">MMIIINRSTYRSWNKSSIRYIKRYFSNNLENKLDPSIMLREVMRNVAQPVAIAVTSVPKHSSLFGKSKYHGATLTSFTSLTLYPIPLVAFSLRLPSRMADCLKPPSQIFNEVSDEYIKNGFIKNDYLEKNQSSIKSINLPLKSELPWPLFKLPIPEKPPNWAINLLSNLKSSSSQQSLNSNPLNSSSSSSSNLNSINSNFNEKSIINSNKSRIITISLLSKENEEIANSLSLPCSNHNEIFNLSNTWDNNNFDDNNINNIPPSLKNSIGNLKCEIIQNISLKDLSSSSSSSSSNFENDILEQEKEKEQEQEQKGSELFICKVLNVNLSNDKNLQPLLHWRRKYVGIKDFE</sequence>
<organism evidence="4">
    <name type="scientific">Kwoniella pini CBS 10737</name>
    <dbReference type="NCBI Taxonomy" id="1296096"/>
    <lineage>
        <taxon>Eukaryota</taxon>
        <taxon>Fungi</taxon>
        <taxon>Dikarya</taxon>
        <taxon>Basidiomycota</taxon>
        <taxon>Agaricomycotina</taxon>
        <taxon>Tremellomycetes</taxon>
        <taxon>Tremellales</taxon>
        <taxon>Cryptococcaceae</taxon>
        <taxon>Kwoniella</taxon>
    </lineage>
</organism>
<dbReference type="EMBL" id="CP144528">
    <property type="protein sequence ID" value="WWC73150.1"/>
    <property type="molecule type" value="Genomic_DNA"/>
</dbReference>
<dbReference type="InterPro" id="IPR002563">
    <property type="entry name" value="Flavin_Rdtase-like_dom"/>
</dbReference>
<evidence type="ECO:0000313" key="5">
    <source>
        <dbReference type="EMBL" id="WWC73150.1"/>
    </source>
</evidence>
<feature type="domain" description="Flavin reductase like" evidence="3">
    <location>
        <begin position="43"/>
        <end position="103"/>
    </location>
</feature>
<evidence type="ECO:0000313" key="6">
    <source>
        <dbReference type="Proteomes" id="UP000094020"/>
    </source>
</evidence>
<evidence type="ECO:0000256" key="2">
    <source>
        <dbReference type="SAM" id="MobiDB-lite"/>
    </source>
</evidence>
<dbReference type="GeneID" id="30173709"/>
<evidence type="ECO:0000256" key="1">
    <source>
        <dbReference type="ARBA" id="ARBA00023002"/>
    </source>
</evidence>
<protein>
    <recommendedName>
        <fullName evidence="3">Flavin reductase like domain-containing protein</fullName>
    </recommendedName>
</protein>
<dbReference type="PANTHER" id="PTHR30466">
    <property type="entry name" value="FLAVIN REDUCTASE"/>
    <property type="match status" value="1"/>
</dbReference>
<dbReference type="Pfam" id="PF01613">
    <property type="entry name" value="Flavin_Reduct"/>
    <property type="match status" value="2"/>
</dbReference>
<name>A0A1B9HZ97_9TREE</name>
<dbReference type="PANTHER" id="PTHR30466:SF1">
    <property type="entry name" value="FMN REDUCTASE (NADH) RUTF"/>
    <property type="match status" value="1"/>
</dbReference>
<reference evidence="5" key="2">
    <citation type="submission" date="2013-07" db="EMBL/GenBank/DDBJ databases">
        <authorList>
            <consortium name="The Broad Institute Genome Sequencing Platform"/>
            <person name="Cuomo C."/>
            <person name="Litvintseva A."/>
            <person name="Chen Y."/>
            <person name="Heitman J."/>
            <person name="Sun S."/>
            <person name="Springer D."/>
            <person name="Dromer F."/>
            <person name="Young S.K."/>
            <person name="Zeng Q."/>
            <person name="Gargeya S."/>
            <person name="Fitzgerald M."/>
            <person name="Abouelleil A."/>
            <person name="Alvarado L."/>
            <person name="Berlin A.M."/>
            <person name="Chapman S.B."/>
            <person name="Dewar J."/>
            <person name="Goldberg J."/>
            <person name="Griggs A."/>
            <person name="Gujja S."/>
            <person name="Hansen M."/>
            <person name="Howarth C."/>
            <person name="Imamovic A."/>
            <person name="Larimer J."/>
            <person name="McCowan C."/>
            <person name="Murphy C."/>
            <person name="Pearson M."/>
            <person name="Priest M."/>
            <person name="Roberts A."/>
            <person name="Saif S."/>
            <person name="Shea T."/>
            <person name="Sykes S."/>
            <person name="Wortman J."/>
            <person name="Nusbaum C."/>
            <person name="Birren B."/>
        </authorList>
    </citation>
    <scope>NUCLEOTIDE SEQUENCE</scope>
    <source>
        <strain evidence="5">CBS 10737</strain>
    </source>
</reference>
<keyword evidence="6" id="KW-1185">Reference proteome</keyword>